<sequence length="216" mass="24648">MANSGWLLAMLVVIHWLFLGFFMVGHLPTLEPRFFLITLPLLVCVGSLVIAAIPRRKTRGLFWGLQLVFLLFSVGDIPEFAKKAYIISPERAAGEYLGAIASEKGNFWVDAPTSIYYSGLSPKRFFSSEQLLPDEKRWLENTPELALAAIEKNDIRYILWEEVSYTFVGQVWPAMAAEQAFEQNGYRFEPVFRYSGWELKYGAKPTVLWQVKSGPR</sequence>
<feature type="transmembrane region" description="Helical" evidence="1">
    <location>
        <begin position="60"/>
        <end position="81"/>
    </location>
</feature>
<keyword evidence="3" id="KW-1185">Reference proteome</keyword>
<evidence type="ECO:0000256" key="1">
    <source>
        <dbReference type="SAM" id="Phobius"/>
    </source>
</evidence>
<proteinExistence type="predicted"/>
<dbReference type="AlphaFoldDB" id="A0A176RWP2"/>
<name>A0A176RWP2_9GAMM</name>
<keyword evidence="1" id="KW-1133">Transmembrane helix</keyword>
<organism evidence="2 3">
    <name type="scientific">Candidatus Thiomargarita nelsonii</name>
    <dbReference type="NCBI Taxonomy" id="1003181"/>
    <lineage>
        <taxon>Bacteria</taxon>
        <taxon>Pseudomonadati</taxon>
        <taxon>Pseudomonadota</taxon>
        <taxon>Gammaproteobacteria</taxon>
        <taxon>Thiotrichales</taxon>
        <taxon>Thiotrichaceae</taxon>
        <taxon>Thiomargarita</taxon>
    </lineage>
</organism>
<evidence type="ECO:0000313" key="2">
    <source>
        <dbReference type="EMBL" id="OAD20183.1"/>
    </source>
</evidence>
<feature type="transmembrane region" description="Helical" evidence="1">
    <location>
        <begin position="6"/>
        <end position="27"/>
    </location>
</feature>
<feature type="transmembrane region" description="Helical" evidence="1">
    <location>
        <begin position="34"/>
        <end position="54"/>
    </location>
</feature>
<keyword evidence="1" id="KW-0812">Transmembrane</keyword>
<gene>
    <name evidence="2" type="ORF">THIOM_004134</name>
</gene>
<dbReference type="EMBL" id="LUTY01002525">
    <property type="protein sequence ID" value="OAD20183.1"/>
    <property type="molecule type" value="Genomic_DNA"/>
</dbReference>
<dbReference type="Proteomes" id="UP000076962">
    <property type="component" value="Unassembled WGS sequence"/>
</dbReference>
<reference evidence="2 3" key="1">
    <citation type="submission" date="2016-05" db="EMBL/GenBank/DDBJ databases">
        <title>Single-cell genome of chain-forming Candidatus Thiomargarita nelsonii and comparison to other large sulfur-oxidizing bacteria.</title>
        <authorList>
            <person name="Winkel M."/>
            <person name="Salman V."/>
            <person name="Woyke T."/>
            <person name="Schulz-Vogt H."/>
            <person name="Richter M."/>
            <person name="Flood B."/>
            <person name="Bailey J."/>
            <person name="Amann R."/>
            <person name="Mussmann M."/>
        </authorList>
    </citation>
    <scope>NUCLEOTIDE SEQUENCE [LARGE SCALE GENOMIC DNA]</scope>
    <source>
        <strain evidence="2 3">THI036</strain>
    </source>
</reference>
<keyword evidence="1" id="KW-0472">Membrane</keyword>
<evidence type="ECO:0000313" key="3">
    <source>
        <dbReference type="Proteomes" id="UP000076962"/>
    </source>
</evidence>
<protein>
    <submittedName>
        <fullName evidence="2">Uncharacterized protein</fullName>
    </submittedName>
</protein>
<accession>A0A176RWP2</accession>
<comment type="caution">
    <text evidence="2">The sequence shown here is derived from an EMBL/GenBank/DDBJ whole genome shotgun (WGS) entry which is preliminary data.</text>
</comment>